<evidence type="ECO:0000313" key="2">
    <source>
        <dbReference type="EMBL" id="RHM39018.1"/>
    </source>
</evidence>
<reference evidence="3 4" key="1">
    <citation type="submission" date="2018-08" db="EMBL/GenBank/DDBJ databases">
        <title>A genome reference for cultivated species of the human gut microbiota.</title>
        <authorList>
            <person name="Zou Y."/>
            <person name="Xue W."/>
            <person name="Luo G."/>
        </authorList>
    </citation>
    <scope>NUCLEOTIDE SEQUENCE [LARGE SCALE GENOMIC DNA]</scope>
    <source>
        <strain evidence="1 3">AF14-49</strain>
        <strain evidence="2 4">AF34-33</strain>
    </source>
</reference>
<proteinExistence type="predicted"/>
<evidence type="ECO:0000313" key="1">
    <source>
        <dbReference type="EMBL" id="RGV30908.1"/>
    </source>
</evidence>
<evidence type="ECO:0000313" key="3">
    <source>
        <dbReference type="Proteomes" id="UP000283589"/>
    </source>
</evidence>
<accession>A0A412WUI1</accession>
<comment type="caution">
    <text evidence="1">The sequence shown here is derived from an EMBL/GenBank/DDBJ whole genome shotgun (WGS) entry which is preliminary data.</text>
</comment>
<dbReference type="EMBL" id="QRZA01000045">
    <property type="protein sequence ID" value="RGV30908.1"/>
    <property type="molecule type" value="Genomic_DNA"/>
</dbReference>
<evidence type="ECO:0000313" key="4">
    <source>
        <dbReference type="Proteomes" id="UP000286038"/>
    </source>
</evidence>
<dbReference type="Proteomes" id="UP000283589">
    <property type="component" value="Unassembled WGS sequence"/>
</dbReference>
<name>A0A412WUI1_9BACT</name>
<sequence>MINDIFFIIICFYDGTLKGNEKLQVFVFFLEKMRHRVTFLLGKENWSSNGYSVRIADRKK</sequence>
<dbReference type="AlphaFoldDB" id="A0A412WUI1"/>
<protein>
    <submittedName>
        <fullName evidence="1">Uncharacterized protein</fullName>
    </submittedName>
</protein>
<dbReference type="Proteomes" id="UP000286038">
    <property type="component" value="Unassembled WGS sequence"/>
</dbReference>
<dbReference type="EMBL" id="QRPV01000039">
    <property type="protein sequence ID" value="RHM39018.1"/>
    <property type="molecule type" value="Genomic_DNA"/>
</dbReference>
<organism evidence="1 3">
    <name type="scientific">Butyricimonas virosa</name>
    <dbReference type="NCBI Taxonomy" id="544645"/>
    <lineage>
        <taxon>Bacteria</taxon>
        <taxon>Pseudomonadati</taxon>
        <taxon>Bacteroidota</taxon>
        <taxon>Bacteroidia</taxon>
        <taxon>Bacteroidales</taxon>
        <taxon>Odoribacteraceae</taxon>
        <taxon>Butyricimonas</taxon>
    </lineage>
</organism>
<gene>
    <name evidence="1" type="ORF">DWW18_19595</name>
    <name evidence="2" type="ORF">DWZ68_17300</name>
</gene>